<dbReference type="SUPFAM" id="SSF52172">
    <property type="entry name" value="CheY-like"/>
    <property type="match status" value="1"/>
</dbReference>
<dbReference type="HAMAP" id="MF_00099">
    <property type="entry name" value="CheB_chemtxs"/>
    <property type="match status" value="1"/>
</dbReference>
<dbReference type="SMART" id="SM00448">
    <property type="entry name" value="REC"/>
    <property type="match status" value="1"/>
</dbReference>
<dbReference type="InterPro" id="IPR008248">
    <property type="entry name" value="CheB-like"/>
</dbReference>
<comment type="catalytic activity">
    <reaction evidence="4 5">
        <text>[protein]-L-glutamate 5-O-methyl ester + H2O = L-glutamyl-[protein] + methanol + H(+)</text>
        <dbReference type="Rhea" id="RHEA:23236"/>
        <dbReference type="Rhea" id="RHEA-COMP:10208"/>
        <dbReference type="Rhea" id="RHEA-COMP:10311"/>
        <dbReference type="ChEBI" id="CHEBI:15377"/>
        <dbReference type="ChEBI" id="CHEBI:15378"/>
        <dbReference type="ChEBI" id="CHEBI:17790"/>
        <dbReference type="ChEBI" id="CHEBI:29973"/>
        <dbReference type="ChEBI" id="CHEBI:82795"/>
        <dbReference type="EC" id="3.1.1.61"/>
    </reaction>
</comment>
<dbReference type="PROSITE" id="PS50122">
    <property type="entry name" value="CHEB"/>
    <property type="match status" value="1"/>
</dbReference>
<gene>
    <name evidence="5" type="primary">cheB</name>
    <name evidence="10" type="ORF">WH159_14540</name>
</gene>
<accession>A0ABU8Q8E2</accession>
<feature type="domain" description="Response regulatory" evidence="8">
    <location>
        <begin position="7"/>
        <end position="125"/>
    </location>
</feature>
<keyword evidence="2 5" id="KW-0145">Chemotaxis</keyword>
<dbReference type="RefSeq" id="WP_204991392.1">
    <property type="nucleotide sequence ID" value="NZ_JBBGZA010000001.1"/>
</dbReference>
<comment type="catalytic activity">
    <reaction evidence="5">
        <text>L-glutaminyl-[protein] + H2O = L-glutamyl-[protein] + NH4(+)</text>
        <dbReference type="Rhea" id="RHEA:16441"/>
        <dbReference type="Rhea" id="RHEA-COMP:10207"/>
        <dbReference type="Rhea" id="RHEA-COMP:10208"/>
        <dbReference type="ChEBI" id="CHEBI:15377"/>
        <dbReference type="ChEBI" id="CHEBI:28938"/>
        <dbReference type="ChEBI" id="CHEBI:29973"/>
        <dbReference type="ChEBI" id="CHEBI:30011"/>
        <dbReference type="EC" id="3.5.1.44"/>
    </reaction>
</comment>
<reference evidence="10 11" key="1">
    <citation type="submission" date="2023-12" db="EMBL/GenBank/DDBJ databases">
        <title>Gut-associated functions are favored during microbiome assembly across C. elegans life.</title>
        <authorList>
            <person name="Zimmermann J."/>
        </authorList>
    </citation>
    <scope>NUCLEOTIDE SEQUENCE [LARGE SCALE GENOMIC DNA]</scope>
    <source>
        <strain evidence="10 11">JUb134</strain>
    </source>
</reference>
<feature type="active site" evidence="5 6">
    <location>
        <position position="288"/>
    </location>
</feature>
<name>A0ABU8Q8E2_9SPHN</name>
<sequence length="347" mass="36073">MATRPIRVMIVEDSLVVRTLLTHIIAGDPRLEVVAAVASAEEALAQLAAIRPDVISMDIRLPGMDGLEATRQIMADQPTPIVVISASFDRTQLNPTMDALRAGALAAVEKPVGIADPEYRTIAAEIRTQLVIMSQVAVVRRRMRTPLAGTPTAGRPRIAPRMLLCAASTGGPQALAKLFNSLPADLSLPVLLVQHMGGAFMDGFASWLDSVVPQRVELARATVLPQPGTIYVAPGDRHLTLMPSGKLGLSEASPVAGQRPAATVLFTSAAAALDGAALAVVLTGMGEDGAAGVRQLVDAGGAAIAEHESTAVVNGMPAAAVRQGALALPLDLIGPHVKRILAREVVQ</sequence>
<dbReference type="EC" id="3.5.1.44" evidence="5"/>
<evidence type="ECO:0000256" key="5">
    <source>
        <dbReference type="HAMAP-Rule" id="MF_00099"/>
    </source>
</evidence>
<dbReference type="CDD" id="cd16432">
    <property type="entry name" value="CheB_Rec"/>
    <property type="match status" value="1"/>
</dbReference>
<evidence type="ECO:0000259" key="8">
    <source>
        <dbReference type="PROSITE" id="PS50110"/>
    </source>
</evidence>
<evidence type="ECO:0000256" key="6">
    <source>
        <dbReference type="PROSITE-ProRule" id="PRU00050"/>
    </source>
</evidence>
<keyword evidence="1 5" id="KW-0963">Cytoplasm</keyword>
<dbReference type="PIRSF" id="PIRSF000876">
    <property type="entry name" value="RR_chemtxs_CheB"/>
    <property type="match status" value="1"/>
</dbReference>
<dbReference type="PROSITE" id="PS50110">
    <property type="entry name" value="RESPONSE_REGULATORY"/>
    <property type="match status" value="1"/>
</dbReference>
<dbReference type="InterPro" id="IPR001789">
    <property type="entry name" value="Sig_transdc_resp-reg_receiver"/>
</dbReference>
<evidence type="ECO:0000313" key="10">
    <source>
        <dbReference type="EMBL" id="MEJ5095749.1"/>
    </source>
</evidence>
<feature type="active site" evidence="5 6">
    <location>
        <position position="195"/>
    </location>
</feature>
<dbReference type="InterPro" id="IPR011006">
    <property type="entry name" value="CheY-like_superfamily"/>
</dbReference>
<evidence type="ECO:0000256" key="1">
    <source>
        <dbReference type="ARBA" id="ARBA00022490"/>
    </source>
</evidence>
<dbReference type="Pfam" id="PF00072">
    <property type="entry name" value="Response_reg"/>
    <property type="match status" value="1"/>
</dbReference>
<dbReference type="Pfam" id="PF01339">
    <property type="entry name" value="CheB_methylest"/>
    <property type="match status" value="1"/>
</dbReference>
<keyword evidence="11" id="KW-1185">Reference proteome</keyword>
<keyword evidence="3 5" id="KW-0378">Hydrolase</keyword>
<dbReference type="PANTHER" id="PTHR42872">
    <property type="entry name" value="PROTEIN-GLUTAMATE METHYLESTERASE/PROTEIN-GLUTAMINE GLUTAMINASE"/>
    <property type="match status" value="1"/>
</dbReference>
<comment type="PTM">
    <text evidence="5">Phosphorylated by CheA. Phosphorylation of the N-terminal regulatory domain activates the methylesterase activity.</text>
</comment>
<evidence type="ECO:0000256" key="3">
    <source>
        <dbReference type="ARBA" id="ARBA00022801"/>
    </source>
</evidence>
<evidence type="ECO:0000259" key="9">
    <source>
        <dbReference type="PROSITE" id="PS50122"/>
    </source>
</evidence>
<feature type="modified residue" description="4-aspartylphosphate" evidence="5 7">
    <location>
        <position position="58"/>
    </location>
</feature>
<feature type="domain" description="CheB-type methylesterase" evidence="9">
    <location>
        <begin position="156"/>
        <end position="332"/>
    </location>
</feature>
<evidence type="ECO:0000256" key="4">
    <source>
        <dbReference type="ARBA" id="ARBA00048267"/>
    </source>
</evidence>
<organism evidence="10 11">
    <name type="scientific">Sphingomonas molluscorum</name>
    <dbReference type="NCBI Taxonomy" id="418184"/>
    <lineage>
        <taxon>Bacteria</taxon>
        <taxon>Pseudomonadati</taxon>
        <taxon>Pseudomonadota</taxon>
        <taxon>Alphaproteobacteria</taxon>
        <taxon>Sphingomonadales</taxon>
        <taxon>Sphingomonadaceae</taxon>
        <taxon>Sphingomonas</taxon>
    </lineage>
</organism>
<evidence type="ECO:0000256" key="2">
    <source>
        <dbReference type="ARBA" id="ARBA00022500"/>
    </source>
</evidence>
<dbReference type="EC" id="3.1.1.61" evidence="5"/>
<dbReference type="Gene3D" id="3.40.50.2300">
    <property type="match status" value="1"/>
</dbReference>
<evidence type="ECO:0000256" key="7">
    <source>
        <dbReference type="PROSITE-ProRule" id="PRU00169"/>
    </source>
</evidence>
<dbReference type="EMBL" id="JBBGZA010000001">
    <property type="protein sequence ID" value="MEJ5095749.1"/>
    <property type="molecule type" value="Genomic_DNA"/>
</dbReference>
<dbReference type="InterPro" id="IPR000673">
    <property type="entry name" value="Sig_transdc_resp-reg_Me-estase"/>
</dbReference>
<comment type="subcellular location">
    <subcellularLocation>
        <location evidence="5">Cytoplasm</location>
    </subcellularLocation>
</comment>
<protein>
    <recommendedName>
        <fullName evidence="5">Protein-glutamate methylesterase/protein-glutamine glutaminase</fullName>
        <ecNumber evidence="5">3.1.1.61</ecNumber>
        <ecNumber evidence="5">3.5.1.44</ecNumber>
    </recommendedName>
</protein>
<dbReference type="CDD" id="cd17541">
    <property type="entry name" value="REC_CheB-like"/>
    <property type="match status" value="1"/>
</dbReference>
<dbReference type="Proteomes" id="UP001380365">
    <property type="component" value="Unassembled WGS sequence"/>
</dbReference>
<keyword evidence="5 7" id="KW-0597">Phosphoprotein</keyword>
<dbReference type="InterPro" id="IPR035909">
    <property type="entry name" value="CheB_C"/>
</dbReference>
<feature type="active site" evidence="5 6">
    <location>
        <position position="168"/>
    </location>
</feature>
<comment type="similarity">
    <text evidence="5">Belongs to the CheB family.</text>
</comment>
<comment type="domain">
    <text evidence="5">Contains a C-terminal catalytic domain, and an N-terminal region which modulates catalytic activity.</text>
</comment>
<dbReference type="SUPFAM" id="SSF52738">
    <property type="entry name" value="Methylesterase CheB, C-terminal domain"/>
    <property type="match status" value="1"/>
</dbReference>
<evidence type="ECO:0000313" key="11">
    <source>
        <dbReference type="Proteomes" id="UP001380365"/>
    </source>
</evidence>
<proteinExistence type="inferred from homology"/>
<dbReference type="Gene3D" id="3.40.50.180">
    <property type="entry name" value="Methylesterase CheB, C-terminal domain"/>
    <property type="match status" value="1"/>
</dbReference>
<dbReference type="PANTHER" id="PTHR42872:SF6">
    <property type="entry name" value="PROTEIN-GLUTAMATE METHYLESTERASE_PROTEIN-GLUTAMINE GLUTAMINASE"/>
    <property type="match status" value="1"/>
</dbReference>
<comment type="caution">
    <text evidence="10">The sequence shown here is derived from an EMBL/GenBank/DDBJ whole genome shotgun (WGS) entry which is preliminary data.</text>
</comment>
<comment type="function">
    <text evidence="5">Involved in chemotaxis. Part of a chemotaxis signal transduction system that modulates chemotaxis in response to various stimuli. Catalyzes the demethylation of specific methylglutamate residues introduced into the chemoreceptors (methyl-accepting chemotaxis proteins or MCP) by CheR. Also mediates the irreversible deamidation of specific glutamine residues to glutamic acid.</text>
</comment>